<proteinExistence type="predicted"/>
<sequence>MFVIMVKIFFLFIFSAFIFSGNSAVAYYTESTAPVPVNEAGTTQSPTSASQPTSIPQPSELELFVQPEGVTNPTSIDTGKPEMVSVPVSVTPTEQPRTITVPITPVSTEAPVISVSEETPAILTEEQPTSIPVTIEVTPTQQVTITSEGVTAVTVESVYVEEGQIFLGSAETVQPVTVLPHQVPTIVTETVRVSSIETIELKLRETEPTVPVYEVHTIHEERLLWLFPIDVEFVFDIDATNGEAGPVSKPWWSLFSF</sequence>
<name>A0A1F6BRM1_9BACT</name>
<dbReference type="EMBL" id="MFKI01000009">
    <property type="protein sequence ID" value="OGG39560.1"/>
    <property type="molecule type" value="Genomic_DNA"/>
</dbReference>
<dbReference type="Proteomes" id="UP000179324">
    <property type="component" value="Unassembled WGS sequence"/>
</dbReference>
<protein>
    <submittedName>
        <fullName evidence="1">Uncharacterized protein</fullName>
    </submittedName>
</protein>
<gene>
    <name evidence="1" type="ORF">A2127_00515</name>
</gene>
<evidence type="ECO:0000313" key="1">
    <source>
        <dbReference type="EMBL" id="OGG39560.1"/>
    </source>
</evidence>
<comment type="caution">
    <text evidence="1">The sequence shown here is derived from an EMBL/GenBank/DDBJ whole genome shotgun (WGS) entry which is preliminary data.</text>
</comment>
<reference evidence="1 2" key="1">
    <citation type="journal article" date="2016" name="Nat. Commun.">
        <title>Thousands of microbial genomes shed light on interconnected biogeochemical processes in an aquifer system.</title>
        <authorList>
            <person name="Anantharaman K."/>
            <person name="Brown C.T."/>
            <person name="Hug L.A."/>
            <person name="Sharon I."/>
            <person name="Castelle C.J."/>
            <person name="Probst A.J."/>
            <person name="Thomas B.C."/>
            <person name="Singh A."/>
            <person name="Wilkins M.J."/>
            <person name="Karaoz U."/>
            <person name="Brodie E.L."/>
            <person name="Williams K.H."/>
            <person name="Hubbard S.S."/>
            <person name="Banfield J.F."/>
        </authorList>
    </citation>
    <scope>NUCLEOTIDE SEQUENCE [LARGE SCALE GENOMIC DNA]</scope>
</reference>
<accession>A0A1F6BRM1</accession>
<dbReference type="AlphaFoldDB" id="A0A1F6BRM1"/>
<organism evidence="1 2">
    <name type="scientific">Candidatus Jorgensenbacteria bacterium GWC1_48_12</name>
    <dbReference type="NCBI Taxonomy" id="1798469"/>
    <lineage>
        <taxon>Bacteria</taxon>
        <taxon>Candidatus Joergenseniibacteriota</taxon>
    </lineage>
</organism>
<evidence type="ECO:0000313" key="2">
    <source>
        <dbReference type="Proteomes" id="UP000179324"/>
    </source>
</evidence>